<keyword evidence="2" id="KW-1185">Reference proteome</keyword>
<accession>A0ABR6BTD7</accession>
<evidence type="ECO:0000313" key="1">
    <source>
        <dbReference type="EMBL" id="MBA8930191.1"/>
    </source>
</evidence>
<evidence type="ECO:0000313" key="2">
    <source>
        <dbReference type="Proteomes" id="UP000517916"/>
    </source>
</evidence>
<organism evidence="1 2">
    <name type="scientific">Kutzneria viridogrisea</name>
    <dbReference type="NCBI Taxonomy" id="47990"/>
    <lineage>
        <taxon>Bacteria</taxon>
        <taxon>Bacillati</taxon>
        <taxon>Actinomycetota</taxon>
        <taxon>Actinomycetes</taxon>
        <taxon>Pseudonocardiales</taxon>
        <taxon>Pseudonocardiaceae</taxon>
        <taxon>Kutzneria</taxon>
    </lineage>
</organism>
<sequence>MVRHSHTARLQHLLDELQSLIRQLEHGTSTERVAEQRRRA</sequence>
<name>A0ABR6BTD7_9PSEU</name>
<dbReference type="EMBL" id="JACJID010000006">
    <property type="protein sequence ID" value="MBA8930191.1"/>
    <property type="molecule type" value="Genomic_DNA"/>
</dbReference>
<comment type="caution">
    <text evidence="1">The sequence shown here is derived from an EMBL/GenBank/DDBJ whole genome shotgun (WGS) entry which is preliminary data.</text>
</comment>
<dbReference type="RefSeq" id="WP_318296816.1">
    <property type="nucleotide sequence ID" value="NZ_BAAABQ010000019.1"/>
</dbReference>
<dbReference type="Proteomes" id="UP000517916">
    <property type="component" value="Unassembled WGS sequence"/>
</dbReference>
<protein>
    <submittedName>
        <fullName evidence="1">Uncharacterized protein</fullName>
    </submittedName>
</protein>
<gene>
    <name evidence="1" type="ORF">BC739_007424</name>
</gene>
<proteinExistence type="predicted"/>
<reference evidence="1 2" key="1">
    <citation type="submission" date="2020-08" db="EMBL/GenBank/DDBJ databases">
        <title>Genomic Encyclopedia of Archaeal and Bacterial Type Strains, Phase II (KMG-II): from individual species to whole genera.</title>
        <authorList>
            <person name="Goeker M."/>
        </authorList>
    </citation>
    <scope>NUCLEOTIDE SEQUENCE [LARGE SCALE GENOMIC DNA]</scope>
    <source>
        <strain evidence="1 2">DSM 43850</strain>
    </source>
</reference>